<dbReference type="InterPro" id="IPR007886">
    <property type="entry name" value="AlaDH/PNT_N"/>
</dbReference>
<dbReference type="InterPro" id="IPR007698">
    <property type="entry name" value="AlaDH/PNT_NAD(H)-bd"/>
</dbReference>
<dbReference type="EC" id="1.4.1.1" evidence="2 5"/>
<dbReference type="NCBIfam" id="TIGR00518">
    <property type="entry name" value="alaDH"/>
    <property type="match status" value="1"/>
</dbReference>
<dbReference type="Pfam" id="PF01262">
    <property type="entry name" value="AlaDh_PNT_C"/>
    <property type="match status" value="1"/>
</dbReference>
<proteinExistence type="inferred from homology"/>
<dbReference type="Proteomes" id="UP000334340">
    <property type="component" value="Unassembled WGS sequence"/>
</dbReference>
<dbReference type="PIRSF" id="PIRSF000183">
    <property type="entry name" value="Alanine_dh"/>
    <property type="match status" value="1"/>
</dbReference>
<dbReference type="FunFam" id="3.40.50.720:FF:000049">
    <property type="entry name" value="Alanine dehydrogenase"/>
    <property type="match status" value="1"/>
</dbReference>
<dbReference type="PANTHER" id="PTHR42795:SF1">
    <property type="entry name" value="ALANINE DEHYDROGENASE"/>
    <property type="match status" value="1"/>
</dbReference>
<dbReference type="AlphaFoldDB" id="A0A564ZJU1"/>
<dbReference type="InterPro" id="IPR008141">
    <property type="entry name" value="Ala_DH"/>
</dbReference>
<keyword evidence="12" id="KW-1185">Reference proteome</keyword>
<dbReference type="GO" id="GO:0000286">
    <property type="term" value="F:alanine dehydrogenase activity"/>
    <property type="evidence" value="ECO:0007669"/>
    <property type="project" value="UniProtKB-UniRule"/>
</dbReference>
<reference evidence="11 12" key="1">
    <citation type="submission" date="2019-07" db="EMBL/GenBank/DDBJ databases">
        <authorList>
            <person name="Cremers G."/>
        </authorList>
    </citation>
    <scope>NUCLEOTIDE SEQUENCE [LARGE SCALE GENOMIC DNA]</scope>
</reference>
<evidence type="ECO:0000313" key="12">
    <source>
        <dbReference type="Proteomes" id="UP000334340"/>
    </source>
</evidence>
<dbReference type="PANTHER" id="PTHR42795">
    <property type="entry name" value="ALANINE DEHYDROGENASE"/>
    <property type="match status" value="1"/>
</dbReference>
<evidence type="ECO:0000256" key="3">
    <source>
        <dbReference type="ARBA" id="ARBA00023002"/>
    </source>
</evidence>
<organism evidence="11 12">
    <name type="scientific">Candidatus Methylomirabilis lanthanidiphila</name>
    <dbReference type="NCBI Taxonomy" id="2211376"/>
    <lineage>
        <taxon>Bacteria</taxon>
        <taxon>Candidatus Methylomirabilota</taxon>
        <taxon>Candidatus Methylomirabilia</taxon>
        <taxon>Candidatus Methylomirabilales</taxon>
        <taxon>Candidatus Methylomirabilaceae</taxon>
        <taxon>Candidatus Methylomirabilis</taxon>
    </lineage>
</organism>
<feature type="binding site" evidence="8">
    <location>
        <position position="220"/>
    </location>
    <ligand>
        <name>NAD(+)</name>
        <dbReference type="ChEBI" id="CHEBI:57540"/>
    </ligand>
</feature>
<feature type="domain" description="Alanine dehydrogenase/pyridine nucleotide transhydrogenase N-terminal" evidence="10">
    <location>
        <begin position="4"/>
        <end position="137"/>
    </location>
</feature>
<feature type="domain" description="Alanine dehydrogenase/pyridine nucleotide transhydrogenase NAD(H)-binding" evidence="9">
    <location>
        <begin position="149"/>
        <end position="297"/>
    </location>
</feature>
<feature type="binding site" evidence="8">
    <location>
        <begin position="298"/>
        <end position="301"/>
    </location>
    <ligand>
        <name>NAD(+)</name>
        <dbReference type="ChEBI" id="CHEBI:57540"/>
    </ligand>
</feature>
<evidence type="ECO:0000256" key="1">
    <source>
        <dbReference type="ARBA" id="ARBA00005689"/>
    </source>
</evidence>
<dbReference type="EMBL" id="CABIKM010000029">
    <property type="protein sequence ID" value="VUZ85609.1"/>
    <property type="molecule type" value="Genomic_DNA"/>
</dbReference>
<feature type="active site" description="Proton donor/acceptor" evidence="6">
    <location>
        <position position="270"/>
    </location>
</feature>
<dbReference type="GO" id="GO:0005886">
    <property type="term" value="C:plasma membrane"/>
    <property type="evidence" value="ECO:0007669"/>
    <property type="project" value="TreeGrafter"/>
</dbReference>
<protein>
    <recommendedName>
        <fullName evidence="2 5">Alanine dehydrogenase</fullName>
        <ecNumber evidence="2 5">1.4.1.1</ecNumber>
    </recommendedName>
</protein>
<sequence length="372" mass="39617">MVIGVPKEIKEAENRVAIIPAGVKAMRAHGHRVLVQRGAGDGSGLPDEAYVKAGAELVGDPSAIYGEADLIYKVKEPIYPECEMLREGQILFTFLHLAPMSELTKRLLARRVVAMAYETVETPDGRKPLLEPMSEIAGRMAIHIGAYYLATPYGGRGVLIGGVPGVPPATVVILGGGTVGANAAKVAAGMGAWVYLLDVDQARMRHLDEILPENVTTLISNQMSVEECARRADILIGAVYISGARTPKLVTREMVTLMKPGSVIVDVAIDQGGCIETSHSTSHSDPVYVVDGILHYCVANMPGAFARTSTFALTNVTLPYVLRLADSGWRRAILEYPELSLGLNVALGHVTHPAVADAHGLAYLPPLEAAKG</sequence>
<feature type="binding site" evidence="8">
    <location>
        <begin position="267"/>
        <end position="270"/>
    </location>
    <ligand>
        <name>NAD(+)</name>
        <dbReference type="ChEBI" id="CHEBI:57540"/>
    </ligand>
</feature>
<accession>A0A564ZJU1</accession>
<dbReference type="PROSITE" id="PS00837">
    <property type="entry name" value="ALADH_PNT_2"/>
    <property type="match status" value="1"/>
</dbReference>
<dbReference type="InterPro" id="IPR008143">
    <property type="entry name" value="Ala_DH/PNT_CS2"/>
</dbReference>
<gene>
    <name evidence="11" type="ORF">MELA_01994</name>
</gene>
<feature type="binding site" evidence="8">
    <location>
        <position position="198"/>
    </location>
    <ligand>
        <name>NAD(+)</name>
        <dbReference type="ChEBI" id="CHEBI:57540"/>
    </ligand>
</feature>
<evidence type="ECO:0000256" key="7">
    <source>
        <dbReference type="PIRSR" id="PIRSR000183-2"/>
    </source>
</evidence>
<keyword evidence="3 5" id="KW-0560">Oxidoreductase</keyword>
<evidence type="ECO:0000256" key="5">
    <source>
        <dbReference type="PIRNR" id="PIRNR000183"/>
    </source>
</evidence>
<keyword evidence="8" id="KW-0547">Nucleotide-binding</keyword>
<feature type="binding site" evidence="8">
    <location>
        <position position="134"/>
    </location>
    <ligand>
        <name>NAD(+)</name>
        <dbReference type="ChEBI" id="CHEBI:57540"/>
    </ligand>
</feature>
<feature type="binding site" evidence="7">
    <location>
        <position position="75"/>
    </location>
    <ligand>
        <name>substrate</name>
    </ligand>
</feature>
<name>A0A564ZJU1_9BACT</name>
<comment type="similarity">
    <text evidence="1 5">Belongs to the AlaDH/PNT family.</text>
</comment>
<evidence type="ECO:0000313" key="11">
    <source>
        <dbReference type="EMBL" id="VUZ85609.1"/>
    </source>
</evidence>
<dbReference type="GO" id="GO:0000166">
    <property type="term" value="F:nucleotide binding"/>
    <property type="evidence" value="ECO:0007669"/>
    <property type="project" value="UniProtKB-KW"/>
</dbReference>
<evidence type="ECO:0000256" key="6">
    <source>
        <dbReference type="PIRSR" id="PIRSR000183-1"/>
    </source>
</evidence>
<feature type="active site" description="Proton donor/acceptor" evidence="6">
    <location>
        <position position="96"/>
    </location>
</feature>
<dbReference type="SMART" id="SM01002">
    <property type="entry name" value="AlaDh_PNT_C"/>
    <property type="match status" value="1"/>
</dbReference>
<dbReference type="SUPFAM" id="SSF51735">
    <property type="entry name" value="NAD(P)-binding Rossmann-fold domains"/>
    <property type="match status" value="1"/>
</dbReference>
<evidence type="ECO:0000259" key="9">
    <source>
        <dbReference type="SMART" id="SM01002"/>
    </source>
</evidence>
<feature type="binding site" evidence="8">
    <location>
        <position position="203"/>
    </location>
    <ligand>
        <name>NAD(+)</name>
        <dbReference type="ChEBI" id="CHEBI:57540"/>
    </ligand>
</feature>
<dbReference type="Gene3D" id="3.40.50.720">
    <property type="entry name" value="NAD(P)-binding Rossmann-like Domain"/>
    <property type="match status" value="2"/>
</dbReference>
<evidence type="ECO:0000256" key="4">
    <source>
        <dbReference type="ARBA" id="ARBA00023027"/>
    </source>
</evidence>
<evidence type="ECO:0000259" key="10">
    <source>
        <dbReference type="SMART" id="SM01003"/>
    </source>
</evidence>
<dbReference type="CDD" id="cd05305">
    <property type="entry name" value="L-AlaDH"/>
    <property type="match status" value="1"/>
</dbReference>
<feature type="binding site" evidence="7">
    <location>
        <position position="15"/>
    </location>
    <ligand>
        <name>substrate</name>
    </ligand>
</feature>
<keyword evidence="4 5" id="KW-0520">NAD</keyword>
<dbReference type="SUPFAM" id="SSF52283">
    <property type="entry name" value="Formate/glycerate dehydrogenase catalytic domain-like"/>
    <property type="match status" value="1"/>
</dbReference>
<dbReference type="GO" id="GO:0042853">
    <property type="term" value="P:L-alanine catabolic process"/>
    <property type="evidence" value="ECO:0007669"/>
    <property type="project" value="InterPro"/>
</dbReference>
<dbReference type="Pfam" id="PF05222">
    <property type="entry name" value="AlaDh_PNT_N"/>
    <property type="match status" value="1"/>
</dbReference>
<dbReference type="InterPro" id="IPR036291">
    <property type="entry name" value="NAD(P)-bd_dom_sf"/>
</dbReference>
<evidence type="ECO:0000256" key="8">
    <source>
        <dbReference type="PIRSR" id="PIRSR000183-3"/>
    </source>
</evidence>
<evidence type="ECO:0000256" key="2">
    <source>
        <dbReference type="ARBA" id="ARBA00012897"/>
    </source>
</evidence>
<dbReference type="SMART" id="SM01003">
    <property type="entry name" value="AlaDh_PNT_N"/>
    <property type="match status" value="1"/>
</dbReference>
<comment type="catalytic activity">
    <reaction evidence="5">
        <text>L-alanine + NAD(+) + H2O = pyruvate + NH4(+) + NADH + H(+)</text>
        <dbReference type="Rhea" id="RHEA:18405"/>
        <dbReference type="ChEBI" id="CHEBI:15361"/>
        <dbReference type="ChEBI" id="CHEBI:15377"/>
        <dbReference type="ChEBI" id="CHEBI:15378"/>
        <dbReference type="ChEBI" id="CHEBI:28938"/>
        <dbReference type="ChEBI" id="CHEBI:57540"/>
        <dbReference type="ChEBI" id="CHEBI:57945"/>
        <dbReference type="ChEBI" id="CHEBI:57972"/>
        <dbReference type="EC" id="1.4.1.1"/>
    </reaction>
</comment>